<keyword evidence="3" id="KW-1185">Reference proteome</keyword>
<dbReference type="Proteomes" id="UP000009223">
    <property type="component" value="Chromosome"/>
</dbReference>
<dbReference type="EMBL" id="CP001843">
    <property type="protein sequence ID" value="AEF84951.1"/>
    <property type="molecule type" value="Genomic_DNA"/>
</dbReference>
<feature type="signal peptide" evidence="1">
    <location>
        <begin position="1"/>
        <end position="28"/>
    </location>
</feature>
<evidence type="ECO:0000313" key="3">
    <source>
        <dbReference type="Proteomes" id="UP000009223"/>
    </source>
</evidence>
<dbReference type="KEGG" id="tpi:TREPR_2924"/>
<protein>
    <submittedName>
        <fullName evidence="2">Putative lipoprotein</fullName>
    </submittedName>
</protein>
<gene>
    <name evidence="2" type="ordered locus">TREPR_2924</name>
</gene>
<name>F5YP76_TREPZ</name>
<dbReference type="RefSeq" id="WP_015707327.1">
    <property type="nucleotide sequence ID" value="NC_015578.1"/>
</dbReference>
<dbReference type="PROSITE" id="PS51257">
    <property type="entry name" value="PROKAR_LIPOPROTEIN"/>
    <property type="match status" value="1"/>
</dbReference>
<reference evidence="2 3" key="2">
    <citation type="journal article" date="2011" name="ISME J.">
        <title>RNA-seq reveals cooperative metabolic interactions between two termite-gut spirochete species in co-culture.</title>
        <authorList>
            <person name="Rosenthal A.Z."/>
            <person name="Matson E.G."/>
            <person name="Eldar A."/>
            <person name="Leadbetter J.R."/>
        </authorList>
    </citation>
    <scope>NUCLEOTIDE SEQUENCE [LARGE SCALE GENOMIC DNA]</scope>
    <source>
        <strain evidence="3">ATCC BAA-887 / DSM 12427 / ZAS-2</strain>
    </source>
</reference>
<evidence type="ECO:0000256" key="1">
    <source>
        <dbReference type="SAM" id="SignalP"/>
    </source>
</evidence>
<accession>F5YP76</accession>
<feature type="chain" id="PRO_5003329993" evidence="1">
    <location>
        <begin position="29"/>
        <end position="882"/>
    </location>
</feature>
<keyword evidence="1" id="KW-0732">Signal</keyword>
<reference evidence="3" key="1">
    <citation type="submission" date="2009-12" db="EMBL/GenBank/DDBJ databases">
        <title>Complete sequence of Treponema primitia strain ZAS-2.</title>
        <authorList>
            <person name="Tetu S.G."/>
            <person name="Matson E."/>
            <person name="Ren Q."/>
            <person name="Seshadri R."/>
            <person name="Elbourne L."/>
            <person name="Hassan K.A."/>
            <person name="Durkin A."/>
            <person name="Radune D."/>
            <person name="Mohamoud Y."/>
            <person name="Shay R."/>
            <person name="Jin S."/>
            <person name="Zhang X."/>
            <person name="Lucey K."/>
            <person name="Ballor N.R."/>
            <person name="Ottesen E."/>
            <person name="Rosenthal R."/>
            <person name="Allen A."/>
            <person name="Leadbetter J.R."/>
            <person name="Paulsen I.T."/>
        </authorList>
    </citation>
    <scope>NUCLEOTIDE SEQUENCE [LARGE SCALE GENOMIC DNA]</scope>
    <source>
        <strain evidence="3">ATCC BAA-887 / DSM 12427 / ZAS-2</strain>
    </source>
</reference>
<dbReference type="HOGENOM" id="CLU_326499_0_0_12"/>
<proteinExistence type="predicted"/>
<dbReference type="AlphaFoldDB" id="F5YP76"/>
<keyword evidence="2" id="KW-0449">Lipoprotein</keyword>
<organism evidence="2 3">
    <name type="scientific">Treponema primitia (strain ATCC BAA-887 / DSM 12427 / ZAS-2)</name>
    <dbReference type="NCBI Taxonomy" id="545694"/>
    <lineage>
        <taxon>Bacteria</taxon>
        <taxon>Pseudomonadati</taxon>
        <taxon>Spirochaetota</taxon>
        <taxon>Spirochaetia</taxon>
        <taxon>Spirochaetales</taxon>
        <taxon>Treponemataceae</taxon>
        <taxon>Treponema</taxon>
    </lineage>
</organism>
<evidence type="ECO:0000313" key="2">
    <source>
        <dbReference type="EMBL" id="AEF84951.1"/>
    </source>
</evidence>
<sequence length="882" mass="87397">MNLKKISILVMISVFTLSCFIISCESPADGTSGINGISGTAGEPGAEGDTILGPAFLTGPIVRAADLAAAFEITKGEKYRAGTTYGGNVYLASSVTDVEGEVPAGRTLEVIGNPVVLSGGTLNVYGDLKIREGAVFNAYTGAGGTLAFQPGGFSNGTGIIIYDIGQFTSPSGVSFAGSAKKVLGGTTPITSTNIADYWDNSPGTGDDLVITNAGTALAATEIRAGKTVTLIGTNTVSSINTTSGGKLIIGKDAIVTVPSGIAITGGSATDPGVVVKGTLKLATGTALALAGNFDVSDATLDFSAATGATTLTIPGPATTGAPVPLKLSAIIGNNQDVSIANATSLQVDSISGFVAANGVYGAALTSFAAAVPANKLTLGAVNPAFKVSELEGNTFVLANAATITLTDTLAIVGNAKLKGDLATAATAGNNNYFALNTANLAKLVTGSSVTYNEVADFGATTLTIPAGVTIDVDTTGAVFAALTDLTVNGTFNAASGTFAKLTKLTVDGAFTATAGTFEKLTELTVKQPFTAPAGTFEKLTKLTVDGTFTAAISTFEKLTKLTVAGTFTAPEGTFTASGLTASGNGTLEATFTEGHQSTVISKLLGIQDLSIDHIKAGGAGTNLTIAAGKSLTIKSTNVTPADYSSPDGNITINGTLNLESPLIIQPGKSLTNAALVNINDGGALALGAGTGTKGAILKGTGKLLAGSTTITGQWQGVGAAGGAIAISYTDTYNVTGIQAHEDDATLTAIEAGAAITQAGDASDYLYVVEGDSNEVTAINFADKGSLVLKTASPAATVTLDPTSILYFGTGAATGTLSNAALKTALGDGTNGIAVDTGLTGNSSASGSGTLTRITGAAANNTITGPTSDDDLKISSVTVATGI</sequence>